<keyword evidence="3" id="KW-1185">Reference proteome</keyword>
<evidence type="ECO:0000313" key="3">
    <source>
        <dbReference type="Proteomes" id="UP000789375"/>
    </source>
</evidence>
<name>A0A9N9D4R4_FUNMO</name>
<evidence type="ECO:0000313" key="2">
    <source>
        <dbReference type="EMBL" id="CAG8622415.1"/>
    </source>
</evidence>
<reference evidence="2" key="1">
    <citation type="submission" date="2021-06" db="EMBL/GenBank/DDBJ databases">
        <authorList>
            <person name="Kallberg Y."/>
            <person name="Tangrot J."/>
            <person name="Rosling A."/>
        </authorList>
    </citation>
    <scope>NUCLEOTIDE SEQUENCE</scope>
    <source>
        <strain evidence="2">87-6 pot B 2015</strain>
    </source>
</reference>
<proteinExistence type="predicted"/>
<evidence type="ECO:0000256" key="1">
    <source>
        <dbReference type="SAM" id="MobiDB-lite"/>
    </source>
</evidence>
<organism evidence="2 3">
    <name type="scientific">Funneliformis mosseae</name>
    <name type="common">Endomycorrhizal fungus</name>
    <name type="synonym">Glomus mosseae</name>
    <dbReference type="NCBI Taxonomy" id="27381"/>
    <lineage>
        <taxon>Eukaryota</taxon>
        <taxon>Fungi</taxon>
        <taxon>Fungi incertae sedis</taxon>
        <taxon>Mucoromycota</taxon>
        <taxon>Glomeromycotina</taxon>
        <taxon>Glomeromycetes</taxon>
        <taxon>Glomerales</taxon>
        <taxon>Glomeraceae</taxon>
        <taxon>Funneliformis</taxon>
    </lineage>
</organism>
<gene>
    <name evidence="2" type="ORF">FMOSSE_LOCUS10056</name>
</gene>
<feature type="region of interest" description="Disordered" evidence="1">
    <location>
        <begin position="89"/>
        <end position="117"/>
    </location>
</feature>
<comment type="caution">
    <text evidence="2">The sequence shown here is derived from an EMBL/GenBank/DDBJ whole genome shotgun (WGS) entry which is preliminary data.</text>
</comment>
<feature type="compositionally biased region" description="Polar residues" evidence="1">
    <location>
        <begin position="100"/>
        <end position="117"/>
    </location>
</feature>
<accession>A0A9N9D4R4</accession>
<dbReference type="AlphaFoldDB" id="A0A9N9D4R4"/>
<dbReference type="Proteomes" id="UP000789375">
    <property type="component" value="Unassembled WGS sequence"/>
</dbReference>
<protein>
    <submittedName>
        <fullName evidence="2">10728_t:CDS:1</fullName>
    </submittedName>
</protein>
<sequence>MAEETLLETLKIVEMEDCVYSATAKRLIGHFNEMINSFDAQKFWDSLNVREEKSKTQTAQVILQEKEEQNACQVRIGALDANIQKLTRKRQGEELPSTPPNKITINTETSPEFSSNSDSEVVTPILLTNVFLDSASSQQKTPIDTNAIDSSLYSKVESQKTTRKFTTRKYINRDLADEVLKSYQIKVMPGDKLIYDNVDVLKFSCSKMKKTDISNSPLSIGVLNIHNNSCTKLLPINFKQFISDQIQDCGAKAVYFGNRSINKFVVDCEEDVLNFLEEFQDIGDLESLAKCLNENPINMSTASNDLIFARILFDHFYFLFKNDTLLQPMSEHEFSVYIWSPLIRNAFLGKEDLKLSCGELASKSYEKLKEILNVAGRGGPKLDGKGFLKLLGTEIIAQEDGVLNTFVKRKGDIQKLEYCSKVILTALYFALPSTTKSSIADIEIYTLQSNEFRLKISASKYLFENTIITMDLQHIEIPRTVEGFSKLIVGVKTILSWKARTKKNTMKFYEALNKGHKRLTNGEFFSPVKYPYRDKRMVNVL</sequence>
<dbReference type="EMBL" id="CAJVPP010003167">
    <property type="protein sequence ID" value="CAG8622415.1"/>
    <property type="molecule type" value="Genomic_DNA"/>
</dbReference>